<dbReference type="Pfam" id="PF14300">
    <property type="entry name" value="DMP19"/>
    <property type="match status" value="1"/>
</dbReference>
<evidence type="ECO:0000259" key="1">
    <source>
        <dbReference type="Pfam" id="PF14300"/>
    </source>
</evidence>
<comment type="caution">
    <text evidence="2">The sequence shown here is derived from an EMBL/GenBank/DDBJ whole genome shotgun (WGS) entry which is preliminary data.</text>
</comment>
<organism evidence="2 3">
    <name type="scientific">Pedococcus bigeumensis</name>
    <dbReference type="NCBI Taxonomy" id="433644"/>
    <lineage>
        <taxon>Bacteria</taxon>
        <taxon>Bacillati</taxon>
        <taxon>Actinomycetota</taxon>
        <taxon>Actinomycetes</taxon>
        <taxon>Micrococcales</taxon>
        <taxon>Intrasporangiaceae</taxon>
        <taxon>Pedococcus</taxon>
    </lineage>
</organism>
<sequence length="130" mass="13469">MDVADSIWNRAALESGGPTPGAGDQALAAALRLHSSAMSGGVLDAVENMTDEELDAAEAGYRWLHVPAASEAIAAVRRAIADGALDDPDAASALELSSENHYDEAIEDDAALDNAFRARLSTDPEAFSSV</sequence>
<evidence type="ECO:0000313" key="2">
    <source>
        <dbReference type="EMBL" id="TPG19375.1"/>
    </source>
</evidence>
<gene>
    <name evidence="2" type="ORF">EAH86_02485</name>
</gene>
<dbReference type="InterPro" id="IPR025402">
    <property type="entry name" value="DMP19_C"/>
</dbReference>
<name>A0A502D0Q5_9MICO</name>
<dbReference type="AlphaFoldDB" id="A0A502D0Q5"/>
<protein>
    <recommendedName>
        <fullName evidence="1">DNA mimic protein DMP19 C-terminal domain-containing protein</fullName>
    </recommendedName>
</protein>
<proteinExistence type="predicted"/>
<dbReference type="Proteomes" id="UP000317722">
    <property type="component" value="Unassembled WGS sequence"/>
</dbReference>
<dbReference type="EMBL" id="RCZM01000001">
    <property type="protein sequence ID" value="TPG19375.1"/>
    <property type="molecule type" value="Genomic_DNA"/>
</dbReference>
<accession>A0A502D0Q5</accession>
<reference evidence="2 3" key="1">
    <citation type="journal article" date="2019" name="Environ. Microbiol.">
        <title>Species interactions and distinct microbial communities in high Arctic permafrost affected cryosols are associated with the CH4 and CO2 gas fluxes.</title>
        <authorList>
            <person name="Altshuler I."/>
            <person name="Hamel J."/>
            <person name="Turney S."/>
            <person name="Magnuson E."/>
            <person name="Levesque R."/>
            <person name="Greer C."/>
            <person name="Whyte L.G."/>
        </authorList>
    </citation>
    <scope>NUCLEOTIDE SEQUENCE [LARGE SCALE GENOMIC DNA]</scope>
    <source>
        <strain evidence="2 3">S9.3A</strain>
    </source>
</reference>
<evidence type="ECO:0000313" key="3">
    <source>
        <dbReference type="Proteomes" id="UP000317722"/>
    </source>
</evidence>
<feature type="domain" description="DNA mimic protein DMP19 C-terminal" evidence="1">
    <location>
        <begin position="24"/>
        <end position="118"/>
    </location>
</feature>
<keyword evidence="3" id="KW-1185">Reference proteome</keyword>